<dbReference type="SUPFAM" id="SSF88723">
    <property type="entry name" value="PIN domain-like"/>
    <property type="match status" value="1"/>
</dbReference>
<dbReference type="EMBL" id="BAAAGX010000001">
    <property type="protein sequence ID" value="GAA0219773.1"/>
    <property type="molecule type" value="Genomic_DNA"/>
</dbReference>
<name>A0ABP3D310_9ACTN</name>
<evidence type="ECO:0000256" key="1">
    <source>
        <dbReference type="ARBA" id="ARBA00022722"/>
    </source>
</evidence>
<comment type="caution">
    <text evidence="6">The sequence shown here is derived from an EMBL/GenBank/DDBJ whole genome shotgun (WGS) entry which is preliminary data.</text>
</comment>
<evidence type="ECO:0000313" key="6">
    <source>
        <dbReference type="EMBL" id="GAA0219773.1"/>
    </source>
</evidence>
<dbReference type="Pfam" id="PF01850">
    <property type="entry name" value="PIN"/>
    <property type="match status" value="1"/>
</dbReference>
<keyword evidence="2" id="KW-0479">Metal-binding</keyword>
<evidence type="ECO:0000256" key="4">
    <source>
        <dbReference type="ARBA" id="ARBA00022842"/>
    </source>
</evidence>
<organism evidence="6 7">
    <name type="scientific">Cryptosporangium japonicum</name>
    <dbReference type="NCBI Taxonomy" id="80872"/>
    <lineage>
        <taxon>Bacteria</taxon>
        <taxon>Bacillati</taxon>
        <taxon>Actinomycetota</taxon>
        <taxon>Actinomycetes</taxon>
        <taxon>Cryptosporangiales</taxon>
        <taxon>Cryptosporangiaceae</taxon>
        <taxon>Cryptosporangium</taxon>
    </lineage>
</organism>
<dbReference type="Gene3D" id="3.40.50.1010">
    <property type="entry name" value="5'-nuclease"/>
    <property type="match status" value="1"/>
</dbReference>
<dbReference type="InterPro" id="IPR044153">
    <property type="entry name" value="PIN_Pae0151-like"/>
</dbReference>
<protein>
    <recommendedName>
        <fullName evidence="5">PIN domain-containing protein</fullName>
    </recommendedName>
</protein>
<evidence type="ECO:0000313" key="7">
    <source>
        <dbReference type="Proteomes" id="UP001500967"/>
    </source>
</evidence>
<dbReference type="Proteomes" id="UP001500967">
    <property type="component" value="Unassembled WGS sequence"/>
</dbReference>
<evidence type="ECO:0000256" key="3">
    <source>
        <dbReference type="ARBA" id="ARBA00022801"/>
    </source>
</evidence>
<feature type="domain" description="PIN" evidence="5">
    <location>
        <begin position="2"/>
        <end position="123"/>
    </location>
</feature>
<keyword evidence="7" id="KW-1185">Reference proteome</keyword>
<keyword evidence="1" id="KW-0540">Nuclease</keyword>
<evidence type="ECO:0000259" key="5">
    <source>
        <dbReference type="Pfam" id="PF01850"/>
    </source>
</evidence>
<reference evidence="7" key="1">
    <citation type="journal article" date="2019" name="Int. J. Syst. Evol. Microbiol.">
        <title>The Global Catalogue of Microorganisms (GCM) 10K type strain sequencing project: providing services to taxonomists for standard genome sequencing and annotation.</title>
        <authorList>
            <consortium name="The Broad Institute Genomics Platform"/>
            <consortium name="The Broad Institute Genome Sequencing Center for Infectious Disease"/>
            <person name="Wu L."/>
            <person name="Ma J."/>
        </authorList>
    </citation>
    <scope>NUCLEOTIDE SEQUENCE [LARGE SCALE GENOMIC DNA]</scope>
    <source>
        <strain evidence="7">JCM 10425</strain>
    </source>
</reference>
<dbReference type="InterPro" id="IPR029060">
    <property type="entry name" value="PIN-like_dom_sf"/>
</dbReference>
<keyword evidence="4" id="KW-0460">Magnesium</keyword>
<sequence length="137" mass="14949">MDASVVIRWALGGEADELDRAEALLARYEGRLVAPSLFVTEVLGRVSGRTKAGGAQRLDKQEARLAADRIWGLDISLFPPDPHQDTAKLLALGRNLSIPDAAYVLLAERLEGALYTFDRRLIDGARKLGLGELAREP</sequence>
<dbReference type="CDD" id="cd09873">
    <property type="entry name" value="PIN_Pae0151-like"/>
    <property type="match status" value="1"/>
</dbReference>
<accession>A0ABP3D310</accession>
<gene>
    <name evidence="6" type="ORF">GCM10009539_01390</name>
</gene>
<proteinExistence type="predicted"/>
<dbReference type="InterPro" id="IPR002716">
    <property type="entry name" value="PIN_dom"/>
</dbReference>
<dbReference type="PANTHER" id="PTHR35901">
    <property type="entry name" value="RIBONUCLEASE VAPC3"/>
    <property type="match status" value="1"/>
</dbReference>
<dbReference type="PANTHER" id="PTHR35901:SF1">
    <property type="entry name" value="EXONUCLEASE VAPC9"/>
    <property type="match status" value="1"/>
</dbReference>
<evidence type="ECO:0000256" key="2">
    <source>
        <dbReference type="ARBA" id="ARBA00022723"/>
    </source>
</evidence>
<keyword evidence="3" id="KW-0378">Hydrolase</keyword>
<dbReference type="InterPro" id="IPR051619">
    <property type="entry name" value="TypeII_TA_RNase_PINc/VapC"/>
</dbReference>